<protein>
    <recommendedName>
        <fullName evidence="4">Parallel beta helix pectate lyase-like protein</fullName>
    </recommendedName>
</protein>
<dbReference type="Proteomes" id="UP000292958">
    <property type="component" value="Unassembled WGS sequence"/>
</dbReference>
<dbReference type="PROSITE" id="PS51257">
    <property type="entry name" value="PROKAR_LIPOPROTEIN"/>
    <property type="match status" value="1"/>
</dbReference>
<feature type="chain" id="PRO_5020866954" description="Parallel beta helix pectate lyase-like protein" evidence="1">
    <location>
        <begin position="23"/>
        <end position="489"/>
    </location>
</feature>
<feature type="signal peptide" evidence="1">
    <location>
        <begin position="1"/>
        <end position="22"/>
    </location>
</feature>
<dbReference type="RefSeq" id="WP_130418104.1">
    <property type="nucleotide sequence ID" value="NZ_SHKW01000001.1"/>
</dbReference>
<name>A0A4Q7YSN7_9BACT</name>
<evidence type="ECO:0000313" key="2">
    <source>
        <dbReference type="EMBL" id="RZU39963.1"/>
    </source>
</evidence>
<accession>A0A4Q7YSN7</accession>
<dbReference type="AlphaFoldDB" id="A0A4Q7YSN7"/>
<dbReference type="OrthoDB" id="9147581at2"/>
<keyword evidence="3" id="KW-1185">Reference proteome</keyword>
<evidence type="ECO:0000313" key="3">
    <source>
        <dbReference type="Proteomes" id="UP000292958"/>
    </source>
</evidence>
<dbReference type="InterPro" id="IPR011050">
    <property type="entry name" value="Pectin_lyase_fold/virulence"/>
</dbReference>
<evidence type="ECO:0000256" key="1">
    <source>
        <dbReference type="SAM" id="SignalP"/>
    </source>
</evidence>
<dbReference type="EMBL" id="SHKW01000001">
    <property type="protein sequence ID" value="RZU39963.1"/>
    <property type="molecule type" value="Genomic_DNA"/>
</dbReference>
<organism evidence="2 3">
    <name type="scientific">Edaphobacter modestus</name>
    <dbReference type="NCBI Taxonomy" id="388466"/>
    <lineage>
        <taxon>Bacteria</taxon>
        <taxon>Pseudomonadati</taxon>
        <taxon>Acidobacteriota</taxon>
        <taxon>Terriglobia</taxon>
        <taxon>Terriglobales</taxon>
        <taxon>Acidobacteriaceae</taxon>
        <taxon>Edaphobacter</taxon>
    </lineage>
</organism>
<gene>
    <name evidence="2" type="ORF">BDD14_1373</name>
</gene>
<sequence length="489" mass="52478">MQKRVITALIVSWIATVIPSLGACHAVGVTSTGDGSGSNWSNRMKSLPSTLTRGDVYYLADGDYGNYTFSTANLNTTRITIKKAQAYDYGRSSDGCSNDISAGWNQGTMGAGQANWGEFFGSGNTPQPGYLTLDGNGKSTIPGCGISPTTQTTPSDCGLKITARIGQDSDFDIGRNNNDGQHRSPSWTIKYVEIQGGGDANNGSQSEEAIRCRGACDDFLVDHVYFHDSGCDFFKIPWTTSFIVQNSYIKQNKSSSTCHGQLWYSEVNVSNVDFHSNVIQDIQGTGIWVCLTGCQASNFAIYNNVIWRPSGSTRPGTSNGIFSCINPGNRCTNWAFIGNDVINYTADYAGALGTHCDGNPNTFIWQNNLFYGITPSDRIDFQLCGGSLTEGNNTYLNSGTPKSGTNSTDIIIPTGAPNPFTDWPNVVFTLTSQNANWTGGQALTAPYNVDFMGNARPGPDGVWNRGAFQYSGNTSVPAPPTNLKGVVVP</sequence>
<evidence type="ECO:0008006" key="4">
    <source>
        <dbReference type="Google" id="ProtNLM"/>
    </source>
</evidence>
<proteinExistence type="predicted"/>
<dbReference type="SUPFAM" id="SSF51126">
    <property type="entry name" value="Pectin lyase-like"/>
    <property type="match status" value="1"/>
</dbReference>
<reference evidence="2 3" key="1">
    <citation type="submission" date="2019-02" db="EMBL/GenBank/DDBJ databases">
        <title>Genomic Encyclopedia of Archaeal and Bacterial Type Strains, Phase II (KMG-II): from individual species to whole genera.</title>
        <authorList>
            <person name="Goeker M."/>
        </authorList>
    </citation>
    <scope>NUCLEOTIDE SEQUENCE [LARGE SCALE GENOMIC DNA]</scope>
    <source>
        <strain evidence="2 3">DSM 18101</strain>
    </source>
</reference>
<comment type="caution">
    <text evidence="2">The sequence shown here is derived from an EMBL/GenBank/DDBJ whole genome shotgun (WGS) entry which is preliminary data.</text>
</comment>
<keyword evidence="1" id="KW-0732">Signal</keyword>